<keyword evidence="2 5" id="KW-0409">Iron storage</keyword>
<feature type="binding site" evidence="6">
    <location>
        <position position="126"/>
    </location>
    <ligand>
        <name>Fe cation</name>
        <dbReference type="ChEBI" id="CHEBI:24875"/>
        <label>2</label>
    </ligand>
</feature>
<evidence type="ECO:0000256" key="3">
    <source>
        <dbReference type="ARBA" id="ARBA00023004"/>
    </source>
</evidence>
<dbReference type="PRINTS" id="PR00601">
    <property type="entry name" value="BACFERRITIN"/>
</dbReference>
<feature type="binding site" evidence="6">
    <location>
        <position position="53"/>
    </location>
    <ligand>
        <name>Fe cation</name>
        <dbReference type="ChEBI" id="CHEBI:24875"/>
        <label>1</label>
    </ligand>
</feature>
<dbReference type="Pfam" id="PF00210">
    <property type="entry name" value="Ferritin"/>
    <property type="match status" value="1"/>
</dbReference>
<evidence type="ECO:0000256" key="4">
    <source>
        <dbReference type="ARBA" id="ARBA00036243"/>
    </source>
</evidence>
<organism evidence="8 9">
    <name type="scientific">Mannheimia succiniciproducens (strain KCTC 0769BP / MBEL55E)</name>
    <dbReference type="NCBI Taxonomy" id="221988"/>
    <lineage>
        <taxon>Bacteria</taxon>
        <taxon>Pseudomonadati</taxon>
        <taxon>Pseudomonadota</taxon>
        <taxon>Gammaproteobacteria</taxon>
        <taxon>Pasteurellales</taxon>
        <taxon>Pasteurellaceae</taxon>
        <taxon>Basfia</taxon>
    </lineage>
</organism>
<dbReference type="InterPro" id="IPR002024">
    <property type="entry name" value="Bacterioferritin"/>
</dbReference>
<reference evidence="8 9" key="1">
    <citation type="journal article" date="2004" name="Nat. Biotechnol.">
        <title>The genome sequence of the capnophilic rumen bacterium Mannheimia succiniciproducens.</title>
        <authorList>
            <person name="Hong S.H."/>
            <person name="Kim J.S."/>
            <person name="Lee S.Y."/>
            <person name="In Y.H."/>
            <person name="Choi S.S."/>
            <person name="Rih J.-K."/>
            <person name="Kim C.H."/>
            <person name="Jeong H."/>
            <person name="Hur C.G."/>
            <person name="Kim J.J."/>
        </authorList>
    </citation>
    <scope>NUCLEOTIDE SEQUENCE [LARGE SCALE GENOMIC DNA]</scope>
    <source>
        <strain evidence="9">KCTC 0769BP / MBEL55E</strain>
    </source>
</reference>
<dbReference type="EMBL" id="AE016827">
    <property type="protein sequence ID" value="AAU38711.1"/>
    <property type="molecule type" value="Genomic_DNA"/>
</dbReference>
<feature type="domain" description="Ferritin-like diiron" evidence="7">
    <location>
        <begin position="3"/>
        <end position="144"/>
    </location>
</feature>
<dbReference type="GO" id="GO:0006879">
    <property type="term" value="P:intracellular iron ion homeostasis"/>
    <property type="evidence" value="ECO:0007669"/>
    <property type="project" value="UniProtKB-KW"/>
</dbReference>
<dbReference type="HOGENOM" id="CLU_104506_2_0_6"/>
<comment type="similarity">
    <text evidence="1 5">Belongs to the bacterioferritin family.</text>
</comment>
<gene>
    <name evidence="8" type="primary">bfr</name>
    <name evidence="8" type="ordered locus">MS2104</name>
</gene>
<dbReference type="Gene3D" id="1.20.1260.10">
    <property type="match status" value="1"/>
</dbReference>
<evidence type="ECO:0000313" key="8">
    <source>
        <dbReference type="EMBL" id="AAU38711.1"/>
    </source>
</evidence>
<dbReference type="KEGG" id="msu:MS2104"/>
<dbReference type="EC" id="1.16.3.1" evidence="5"/>
<dbReference type="InterPro" id="IPR009078">
    <property type="entry name" value="Ferritin-like_SF"/>
</dbReference>
<comment type="catalytic activity">
    <reaction evidence="5">
        <text>4 Fe(2+) + O2 + 4 H(+) = 4 Fe(3+) + 2 H2O</text>
        <dbReference type="Rhea" id="RHEA:11148"/>
        <dbReference type="ChEBI" id="CHEBI:15377"/>
        <dbReference type="ChEBI" id="CHEBI:15378"/>
        <dbReference type="ChEBI" id="CHEBI:15379"/>
        <dbReference type="ChEBI" id="CHEBI:29033"/>
        <dbReference type="ChEBI" id="CHEBI:29034"/>
        <dbReference type="EC" id="1.16.3.1"/>
    </reaction>
</comment>
<evidence type="ECO:0000259" key="7">
    <source>
        <dbReference type="PROSITE" id="PS50905"/>
    </source>
</evidence>
<keyword evidence="5 6" id="KW-0479">Metal-binding</keyword>
<evidence type="ECO:0000256" key="1">
    <source>
        <dbReference type="ARBA" id="ARBA00008093"/>
    </source>
</evidence>
<dbReference type="InterPro" id="IPR012347">
    <property type="entry name" value="Ferritin-like"/>
</dbReference>
<feature type="binding site" evidence="6">
    <location>
        <position position="53"/>
    </location>
    <ligand>
        <name>Fe cation</name>
        <dbReference type="ChEBI" id="CHEBI:24875"/>
        <label>2</label>
    </ligand>
</feature>
<evidence type="ECO:0000256" key="2">
    <source>
        <dbReference type="ARBA" id="ARBA00022434"/>
    </source>
</evidence>
<name>Q65QP9_MANSM</name>
<protein>
    <recommendedName>
        <fullName evidence="5">Bacterioferritin</fullName>
        <ecNumber evidence="5">1.16.3.1</ecNumber>
    </recommendedName>
</protein>
<keyword evidence="9" id="KW-1185">Reference proteome</keyword>
<dbReference type="InterPro" id="IPR008331">
    <property type="entry name" value="Ferritin_DPS_dom"/>
</dbReference>
<dbReference type="InterPro" id="IPR009040">
    <property type="entry name" value="Ferritin-like_diiron"/>
</dbReference>
<accession>Q65QP9</accession>
<dbReference type="STRING" id="221988.MS2104"/>
<dbReference type="eggNOG" id="COG2193">
    <property type="taxonomic scope" value="Bacteria"/>
</dbReference>
<evidence type="ECO:0000256" key="6">
    <source>
        <dbReference type="PIRSR" id="PIRSR002560-1"/>
    </source>
</evidence>
<comment type="catalytic activity">
    <reaction evidence="4">
        <text>Fe(2+)(in) = Fe(2+)(out)</text>
        <dbReference type="Rhea" id="RHEA:28486"/>
        <dbReference type="ChEBI" id="CHEBI:29033"/>
    </reaction>
</comment>
<feature type="binding site" evidence="6">
    <location>
        <position position="126"/>
    </location>
    <ligand>
        <name>Fe cation</name>
        <dbReference type="ChEBI" id="CHEBI:24875"/>
        <label>1</label>
    </ligand>
</feature>
<keyword evidence="3 5" id="KW-0408">Iron</keyword>
<dbReference type="GO" id="GO:0006826">
    <property type="term" value="P:iron ion transport"/>
    <property type="evidence" value="ECO:0007669"/>
    <property type="project" value="InterPro"/>
</dbReference>
<feature type="binding site" evidence="6">
    <location>
        <position position="129"/>
    </location>
    <ligand>
        <name>Fe cation</name>
        <dbReference type="ChEBI" id="CHEBI:24875"/>
        <label>2</label>
    </ligand>
</feature>
<evidence type="ECO:0000313" key="9">
    <source>
        <dbReference type="Proteomes" id="UP000000607"/>
    </source>
</evidence>
<proteinExistence type="inferred from homology"/>
<dbReference type="GO" id="GO:0008199">
    <property type="term" value="F:ferric iron binding"/>
    <property type="evidence" value="ECO:0007669"/>
    <property type="project" value="InterPro"/>
</dbReference>
<dbReference type="GO" id="GO:0004322">
    <property type="term" value="F:ferroxidase activity"/>
    <property type="evidence" value="ECO:0007669"/>
    <property type="project" value="UniProtKB-EC"/>
</dbReference>
<dbReference type="AlphaFoldDB" id="Q65QP9"/>
<dbReference type="SUPFAM" id="SSF47240">
    <property type="entry name" value="Ferritin-like"/>
    <property type="match status" value="1"/>
</dbReference>
<dbReference type="PIRSF" id="PIRSF002560">
    <property type="entry name" value="Bacterioferritin"/>
    <property type="match status" value="1"/>
</dbReference>
<sequence length="153" mass="17713">MNKMATEKQIEILKGMAKAWFGNSQQHSIHAEIIRQKGFSKLADKIQAEAEGEWKEAQRVNARLLELGVTPTLAINNYPIITDIREQLEYDYNEGLKGMAELNAMIADFADDYITRRMIEEFIVDEQEHTNWLAEHIGLIEEIGYQNYLIQQL</sequence>
<dbReference type="PROSITE" id="PS50905">
    <property type="entry name" value="FERRITIN_LIKE"/>
    <property type="match status" value="1"/>
</dbReference>
<dbReference type="Proteomes" id="UP000000607">
    <property type="component" value="Chromosome"/>
</dbReference>
<evidence type="ECO:0000256" key="5">
    <source>
        <dbReference type="PIRNR" id="PIRNR002560"/>
    </source>
</evidence>
<comment type="function">
    <text evidence="5">Iron-storage protein, whose ferroxidase center binds Fe(2+), oxidizes it using dioxygen to Fe(3+), and participates in the subsequent Fe(3+) oxide mineral core formation within the central cavity of the BFR protein shell.</text>
</comment>